<evidence type="ECO:0000256" key="6">
    <source>
        <dbReference type="RuleBase" id="RU003355"/>
    </source>
</evidence>
<dbReference type="CDD" id="cd07496">
    <property type="entry name" value="Peptidases_S8_13"/>
    <property type="match status" value="1"/>
</dbReference>
<gene>
    <name evidence="10" type="ORF">MOV92_17710</name>
</gene>
<dbReference type="InterPro" id="IPR023828">
    <property type="entry name" value="Peptidase_S8_Ser-AS"/>
</dbReference>
<dbReference type="PRINTS" id="PR00723">
    <property type="entry name" value="SUBTILISIN"/>
</dbReference>
<evidence type="ECO:0000313" key="11">
    <source>
        <dbReference type="Proteomes" id="UP000829194"/>
    </source>
</evidence>
<keyword evidence="4 5" id="KW-0720">Serine protease</keyword>
<feature type="active site" description="Charge relay system" evidence="5">
    <location>
        <position position="178"/>
    </location>
</feature>
<dbReference type="PANTHER" id="PTHR43806:SF11">
    <property type="entry name" value="CEREVISIN-RELATED"/>
    <property type="match status" value="1"/>
</dbReference>
<comment type="similarity">
    <text evidence="1 5 6">Belongs to the peptidase S8 family.</text>
</comment>
<accession>A0ABY3X6W9</accession>
<protein>
    <submittedName>
        <fullName evidence="10">S8 family peptidase</fullName>
    </submittedName>
</protein>
<dbReference type="InterPro" id="IPR022398">
    <property type="entry name" value="Peptidase_S8_His-AS"/>
</dbReference>
<evidence type="ECO:0000256" key="3">
    <source>
        <dbReference type="ARBA" id="ARBA00022801"/>
    </source>
</evidence>
<feature type="domain" description="Peptidase S8/S53" evidence="9">
    <location>
        <begin position="169"/>
        <end position="481"/>
    </location>
</feature>
<proteinExistence type="inferred from homology"/>
<dbReference type="Gene3D" id="3.40.50.200">
    <property type="entry name" value="Peptidase S8/S53 domain"/>
    <property type="match status" value="1"/>
</dbReference>
<dbReference type="PROSITE" id="PS00136">
    <property type="entry name" value="SUBTILASE_ASP"/>
    <property type="match status" value="1"/>
</dbReference>
<organism evidence="10 11">
    <name type="scientific">Lysobacter gummosus</name>
    <dbReference type="NCBI Taxonomy" id="262324"/>
    <lineage>
        <taxon>Bacteria</taxon>
        <taxon>Pseudomonadati</taxon>
        <taxon>Pseudomonadota</taxon>
        <taxon>Gammaproteobacteria</taxon>
        <taxon>Lysobacterales</taxon>
        <taxon>Lysobacteraceae</taxon>
        <taxon>Lysobacter</taxon>
    </lineage>
</organism>
<evidence type="ECO:0000256" key="5">
    <source>
        <dbReference type="PROSITE-ProRule" id="PRU01240"/>
    </source>
</evidence>
<dbReference type="PROSITE" id="PS51892">
    <property type="entry name" value="SUBTILASE"/>
    <property type="match status" value="1"/>
</dbReference>
<sequence>MSIRSNTFNALAAAMALALCAAGSASAAGRVDLSSLHADGSQSFGRLLVTYKPGTAPRRDAVSFNKAIGAAASAASNRLGGGDNTVQLKRLRRTAGGTDVVLSNRALSRDEAITVMKEIAADENVLAVSNDIRMVPYLTPNDPKFKDQFGFGTGAGGIRATQAWDVTQGAGAVVAVIDTGITNHSDLNANVIGGYDMISGDDPADALPHPYYVANDGNGRDANPADPGDGISFSEYFSNATLQKYCRYGSSTWHGTHVSGTVAAVTNNAKGVAGTAPAAKVVPVRVLGKCGGYGSDIADAIIWASGGSVPGIPANPNPADVINMSLGGSQPAACPQIYKDALSAAAARGSIVVVAAGNSDQDTLTATDTSGAAVGYTMTNCGTVISVASTTSSGARSSFSNYGAGIDIAAPGSSIVSTHNSGSQGPSTESYKSNSGTSMASPHVAGVAALVQSVAPTPLTQEQMRSLLKRTARAFPVAIDKPIGPGIVDAAAAVNAARNGQ</sequence>
<name>A0ABY3X6W9_9GAMM</name>
<dbReference type="EMBL" id="CP093547">
    <property type="protein sequence ID" value="UNP28318.1"/>
    <property type="molecule type" value="Genomic_DNA"/>
</dbReference>
<feature type="active site" description="Charge relay system" evidence="5">
    <location>
        <position position="254"/>
    </location>
</feature>
<reference evidence="10 11" key="1">
    <citation type="submission" date="2022-03" db="EMBL/GenBank/DDBJ databases">
        <title>Complete genome sequence of Lysobacter capsici VKM B-2533 and Lysobacter gummosus 10.1.1, promising sources of lytic agents.</title>
        <authorList>
            <person name="Tarlachkov S.V."/>
            <person name="Kudryakova I.V."/>
            <person name="Afoshin A.S."/>
            <person name="Leontyevskaya E.A."/>
            <person name="Leontyevskaya N.V."/>
        </authorList>
    </citation>
    <scope>NUCLEOTIDE SEQUENCE [LARGE SCALE GENOMIC DNA]</scope>
    <source>
        <strain evidence="10 11">10.1.1</strain>
    </source>
</reference>
<feature type="chain" id="PRO_5046288590" evidence="8">
    <location>
        <begin position="28"/>
        <end position="501"/>
    </location>
</feature>
<dbReference type="InterPro" id="IPR050131">
    <property type="entry name" value="Peptidase_S8_subtilisin-like"/>
</dbReference>
<dbReference type="PROSITE" id="PS00138">
    <property type="entry name" value="SUBTILASE_SER"/>
    <property type="match status" value="1"/>
</dbReference>
<evidence type="ECO:0000256" key="2">
    <source>
        <dbReference type="ARBA" id="ARBA00022670"/>
    </source>
</evidence>
<keyword evidence="2 5" id="KW-0645">Protease</keyword>
<dbReference type="Proteomes" id="UP000829194">
    <property type="component" value="Chromosome"/>
</dbReference>
<evidence type="ECO:0000259" key="9">
    <source>
        <dbReference type="Pfam" id="PF00082"/>
    </source>
</evidence>
<evidence type="ECO:0000256" key="4">
    <source>
        <dbReference type="ARBA" id="ARBA00022825"/>
    </source>
</evidence>
<feature type="region of interest" description="Disordered" evidence="7">
    <location>
        <begin position="415"/>
        <end position="439"/>
    </location>
</feature>
<keyword evidence="11" id="KW-1185">Reference proteome</keyword>
<evidence type="ECO:0000256" key="1">
    <source>
        <dbReference type="ARBA" id="ARBA00011073"/>
    </source>
</evidence>
<dbReference type="Pfam" id="PF00082">
    <property type="entry name" value="Peptidase_S8"/>
    <property type="match status" value="1"/>
</dbReference>
<dbReference type="InterPro" id="IPR000209">
    <property type="entry name" value="Peptidase_S8/S53_dom"/>
</dbReference>
<dbReference type="InterPro" id="IPR015500">
    <property type="entry name" value="Peptidase_S8_subtilisin-rel"/>
</dbReference>
<feature type="signal peptide" evidence="8">
    <location>
        <begin position="1"/>
        <end position="27"/>
    </location>
</feature>
<evidence type="ECO:0000256" key="8">
    <source>
        <dbReference type="SAM" id="SignalP"/>
    </source>
</evidence>
<dbReference type="RefSeq" id="WP_057943918.1">
    <property type="nucleotide sequence ID" value="NZ_CP011131.1"/>
</dbReference>
<dbReference type="SUPFAM" id="SSF52743">
    <property type="entry name" value="Subtilisin-like"/>
    <property type="match status" value="1"/>
</dbReference>
<dbReference type="PANTHER" id="PTHR43806">
    <property type="entry name" value="PEPTIDASE S8"/>
    <property type="match status" value="1"/>
</dbReference>
<dbReference type="InterPro" id="IPR023827">
    <property type="entry name" value="Peptidase_S8_Asp-AS"/>
</dbReference>
<keyword evidence="8" id="KW-0732">Signal</keyword>
<dbReference type="InterPro" id="IPR034176">
    <property type="entry name" value="Peptidases_S8_13"/>
</dbReference>
<evidence type="ECO:0000313" key="10">
    <source>
        <dbReference type="EMBL" id="UNP28318.1"/>
    </source>
</evidence>
<keyword evidence="3 5" id="KW-0378">Hydrolase</keyword>
<evidence type="ECO:0000256" key="7">
    <source>
        <dbReference type="SAM" id="MobiDB-lite"/>
    </source>
</evidence>
<dbReference type="PROSITE" id="PS00137">
    <property type="entry name" value="SUBTILASE_HIS"/>
    <property type="match status" value="1"/>
</dbReference>
<dbReference type="InterPro" id="IPR036852">
    <property type="entry name" value="Peptidase_S8/S53_dom_sf"/>
</dbReference>
<feature type="active site" description="Charge relay system" evidence="5">
    <location>
        <position position="438"/>
    </location>
</feature>